<feature type="region of interest" description="Disordered" evidence="4">
    <location>
        <begin position="1"/>
        <end position="84"/>
    </location>
</feature>
<evidence type="ECO:0000256" key="3">
    <source>
        <dbReference type="ARBA" id="ARBA00022679"/>
    </source>
</evidence>
<dbReference type="NCBIfam" id="TIGR00186">
    <property type="entry name" value="rRNA_methyl_3"/>
    <property type="match status" value="1"/>
</dbReference>
<dbReference type="AlphaFoldDB" id="A0A938YDN7"/>
<keyword evidence="7" id="KW-1185">Reference proteome</keyword>
<dbReference type="InterPro" id="IPR029026">
    <property type="entry name" value="tRNA_m1G_MTases_N"/>
</dbReference>
<sequence>MAGNSKRRGAVRRDGTKKGATVGSGGQARRALKGKGPTPRAEDRTGHPAKRRAASAAKAAARSTPDRPGPGARPAPVRREGRVLPETVIGRNPVVEALRAGVPATALYVAQGLSSDERVAEAVAMAAERNISLLEVSRPELDRLTGGLLHQGLALQVPPYHYAHPDDLLARAADSGRPALLVAVDGVTDPRNLGAIVRSAAAFGAHGVIVPERRSAGMTASAWRTSAGTAARLRVAQCTNLVRTLKDLAAHGLMIAGLDADGTVDTDSFELATGPLVVVVGSEGRGLSRLTRTVCDVTVSIPMARSVESLNASVATGVVLAEVARRRRADGQG</sequence>
<dbReference type="FunFam" id="3.30.1330.30:FF:000024">
    <property type="entry name" value="Putative tRNA/rRNA methyltransferase"/>
    <property type="match status" value="1"/>
</dbReference>
<dbReference type="InterPro" id="IPR001537">
    <property type="entry name" value="SpoU_MeTrfase"/>
</dbReference>
<dbReference type="InterPro" id="IPR013123">
    <property type="entry name" value="SpoU_subst-bd"/>
</dbReference>
<dbReference type="InterPro" id="IPR004441">
    <property type="entry name" value="rRNA_MeTrfase_TrmH"/>
</dbReference>
<evidence type="ECO:0000256" key="4">
    <source>
        <dbReference type="SAM" id="MobiDB-lite"/>
    </source>
</evidence>
<dbReference type="SMART" id="SM00967">
    <property type="entry name" value="SpoU_sub_bind"/>
    <property type="match status" value="1"/>
</dbReference>
<dbReference type="Gene3D" id="3.40.1280.10">
    <property type="match status" value="1"/>
</dbReference>
<dbReference type="GO" id="GO:0006396">
    <property type="term" value="P:RNA processing"/>
    <property type="evidence" value="ECO:0007669"/>
    <property type="project" value="InterPro"/>
</dbReference>
<dbReference type="InterPro" id="IPR029064">
    <property type="entry name" value="Ribosomal_eL30-like_sf"/>
</dbReference>
<dbReference type="Pfam" id="PF08032">
    <property type="entry name" value="SpoU_sub_bind"/>
    <property type="match status" value="1"/>
</dbReference>
<dbReference type="EMBL" id="JAERWK010000006">
    <property type="protein sequence ID" value="MBM9466522.1"/>
    <property type="molecule type" value="Genomic_DNA"/>
</dbReference>
<dbReference type="FunFam" id="3.40.1280.10:FF:000015">
    <property type="entry name" value="Putative tRNA/rRNA methyltransferase"/>
    <property type="match status" value="1"/>
</dbReference>
<feature type="domain" description="RNA 2-O ribose methyltransferase substrate binding" evidence="5">
    <location>
        <begin position="87"/>
        <end position="163"/>
    </location>
</feature>
<dbReference type="PANTHER" id="PTHR46429:SF1">
    <property type="entry name" value="23S RRNA (GUANOSINE-2'-O-)-METHYLTRANSFERASE RLMB"/>
    <property type="match status" value="1"/>
</dbReference>
<evidence type="ECO:0000256" key="1">
    <source>
        <dbReference type="ARBA" id="ARBA00007228"/>
    </source>
</evidence>
<keyword evidence="3" id="KW-0808">Transferase</keyword>
<evidence type="ECO:0000313" key="6">
    <source>
        <dbReference type="EMBL" id="MBM9466522.1"/>
    </source>
</evidence>
<reference evidence="6" key="1">
    <citation type="submission" date="2021-01" db="EMBL/GenBank/DDBJ databases">
        <title>YIM 132084 draft genome.</title>
        <authorList>
            <person name="An D."/>
        </authorList>
    </citation>
    <scope>NUCLEOTIDE SEQUENCE</scope>
    <source>
        <strain evidence="6">YIM 132084</strain>
    </source>
</reference>
<dbReference type="Pfam" id="PF00588">
    <property type="entry name" value="SpoU_methylase"/>
    <property type="match status" value="1"/>
</dbReference>
<evidence type="ECO:0000256" key="2">
    <source>
        <dbReference type="ARBA" id="ARBA00022603"/>
    </source>
</evidence>
<dbReference type="GO" id="GO:0032259">
    <property type="term" value="P:methylation"/>
    <property type="evidence" value="ECO:0007669"/>
    <property type="project" value="UniProtKB-KW"/>
</dbReference>
<dbReference type="SUPFAM" id="SSF55315">
    <property type="entry name" value="L30e-like"/>
    <property type="match status" value="1"/>
</dbReference>
<dbReference type="RefSeq" id="WP_205259487.1">
    <property type="nucleotide sequence ID" value="NZ_JAERWK010000006.1"/>
</dbReference>
<name>A0A938YDN7_9ACTN</name>
<accession>A0A938YDN7</accession>
<protein>
    <submittedName>
        <fullName evidence="6">23S rRNA (Guanosine(2251)-2'-O)-methyltransferase RlmB</fullName>
    </submittedName>
</protein>
<organism evidence="6 7">
    <name type="scientific">Nakamurella leprariae</name>
    <dbReference type="NCBI Taxonomy" id="2803911"/>
    <lineage>
        <taxon>Bacteria</taxon>
        <taxon>Bacillati</taxon>
        <taxon>Actinomycetota</taxon>
        <taxon>Actinomycetes</taxon>
        <taxon>Nakamurellales</taxon>
        <taxon>Nakamurellaceae</taxon>
        <taxon>Nakamurella</taxon>
    </lineage>
</organism>
<proteinExistence type="inferred from homology"/>
<gene>
    <name evidence="6" type="primary">rlmB</name>
    <name evidence="6" type="ORF">JL106_04405</name>
</gene>
<dbReference type="GO" id="GO:0008173">
    <property type="term" value="F:RNA methyltransferase activity"/>
    <property type="evidence" value="ECO:0007669"/>
    <property type="project" value="InterPro"/>
</dbReference>
<dbReference type="SUPFAM" id="SSF75217">
    <property type="entry name" value="alpha/beta knot"/>
    <property type="match status" value="1"/>
</dbReference>
<dbReference type="Gene3D" id="3.30.1330.30">
    <property type="match status" value="1"/>
</dbReference>
<dbReference type="CDD" id="cd18103">
    <property type="entry name" value="SpoU-like_RlmB"/>
    <property type="match status" value="1"/>
</dbReference>
<feature type="compositionally biased region" description="Low complexity" evidence="4">
    <location>
        <begin position="54"/>
        <end position="63"/>
    </location>
</feature>
<dbReference type="GO" id="GO:0005829">
    <property type="term" value="C:cytosol"/>
    <property type="evidence" value="ECO:0007669"/>
    <property type="project" value="TreeGrafter"/>
</dbReference>
<dbReference type="GO" id="GO:0003723">
    <property type="term" value="F:RNA binding"/>
    <property type="evidence" value="ECO:0007669"/>
    <property type="project" value="InterPro"/>
</dbReference>
<dbReference type="PANTHER" id="PTHR46429">
    <property type="entry name" value="23S RRNA (GUANOSINE-2'-O-)-METHYLTRANSFERASE RLMB"/>
    <property type="match status" value="1"/>
</dbReference>
<keyword evidence="2" id="KW-0489">Methyltransferase</keyword>
<evidence type="ECO:0000259" key="5">
    <source>
        <dbReference type="SMART" id="SM00967"/>
    </source>
</evidence>
<comment type="similarity">
    <text evidence="1">Belongs to the class IV-like SAM-binding methyltransferase superfamily. RNA methyltransferase TrmH family.</text>
</comment>
<comment type="caution">
    <text evidence="6">The sequence shown here is derived from an EMBL/GenBank/DDBJ whole genome shotgun (WGS) entry which is preliminary data.</text>
</comment>
<dbReference type="Proteomes" id="UP000663792">
    <property type="component" value="Unassembled WGS sequence"/>
</dbReference>
<feature type="compositionally biased region" description="Basic residues" evidence="4">
    <location>
        <begin position="1"/>
        <end position="10"/>
    </location>
</feature>
<dbReference type="InterPro" id="IPR029028">
    <property type="entry name" value="Alpha/beta_knot_MTases"/>
</dbReference>
<evidence type="ECO:0000313" key="7">
    <source>
        <dbReference type="Proteomes" id="UP000663792"/>
    </source>
</evidence>